<reference evidence="3" key="1">
    <citation type="submission" date="2016-10" db="EMBL/GenBank/DDBJ databases">
        <authorList>
            <person name="Varghese N."/>
            <person name="Submissions S."/>
        </authorList>
    </citation>
    <scope>NUCLEOTIDE SEQUENCE [LARGE SCALE GENOMIC DNA]</scope>
    <source>
        <strain evidence="3">DSM 45460</strain>
    </source>
</reference>
<evidence type="ECO:0000256" key="1">
    <source>
        <dbReference type="SAM" id="MobiDB-lite"/>
    </source>
</evidence>
<evidence type="ECO:0000313" key="2">
    <source>
        <dbReference type="EMBL" id="SDJ65573.1"/>
    </source>
</evidence>
<sequence length="89" mass="8952">MDASGRSGGTERSASRGSISREIAEPPSGGPGHVGRFPVRAASISRETYAARTAGPPSNAVGYGSPDHPESGPPVIVIATNTITSPRAP</sequence>
<dbReference type="Proteomes" id="UP000199213">
    <property type="component" value="Unassembled WGS sequence"/>
</dbReference>
<evidence type="ECO:0000313" key="3">
    <source>
        <dbReference type="Proteomes" id="UP000199213"/>
    </source>
</evidence>
<organism evidence="2 3">
    <name type="scientific">Actinopolyspora mzabensis</name>
    <dbReference type="NCBI Taxonomy" id="995066"/>
    <lineage>
        <taxon>Bacteria</taxon>
        <taxon>Bacillati</taxon>
        <taxon>Actinomycetota</taxon>
        <taxon>Actinomycetes</taxon>
        <taxon>Actinopolysporales</taxon>
        <taxon>Actinopolysporaceae</taxon>
        <taxon>Actinopolyspora</taxon>
    </lineage>
</organism>
<dbReference type="EMBL" id="FNFM01000001">
    <property type="protein sequence ID" value="SDJ65573.1"/>
    <property type="molecule type" value="Genomic_DNA"/>
</dbReference>
<accession>A0A1G8VHT8</accession>
<gene>
    <name evidence="2" type="ORF">SAMN04487820_10195</name>
</gene>
<dbReference type="AlphaFoldDB" id="A0A1G8VHT8"/>
<protein>
    <submittedName>
        <fullName evidence="2">Uncharacterized protein</fullName>
    </submittedName>
</protein>
<keyword evidence="3" id="KW-1185">Reference proteome</keyword>
<feature type="region of interest" description="Disordered" evidence="1">
    <location>
        <begin position="1"/>
        <end position="75"/>
    </location>
</feature>
<proteinExistence type="predicted"/>
<name>A0A1G8VHT8_ACTMZ</name>